<evidence type="ECO:0000313" key="2">
    <source>
        <dbReference type="Proteomes" id="UP001060215"/>
    </source>
</evidence>
<organism evidence="1 2">
    <name type="scientific">Camellia lanceoleosa</name>
    <dbReference type="NCBI Taxonomy" id="1840588"/>
    <lineage>
        <taxon>Eukaryota</taxon>
        <taxon>Viridiplantae</taxon>
        <taxon>Streptophyta</taxon>
        <taxon>Embryophyta</taxon>
        <taxon>Tracheophyta</taxon>
        <taxon>Spermatophyta</taxon>
        <taxon>Magnoliopsida</taxon>
        <taxon>eudicotyledons</taxon>
        <taxon>Gunneridae</taxon>
        <taxon>Pentapetalae</taxon>
        <taxon>asterids</taxon>
        <taxon>Ericales</taxon>
        <taxon>Theaceae</taxon>
        <taxon>Camellia</taxon>
    </lineage>
</organism>
<gene>
    <name evidence="1" type="ORF">LOK49_LG09G00446</name>
</gene>
<reference evidence="1 2" key="1">
    <citation type="journal article" date="2022" name="Plant J.">
        <title>Chromosome-level genome of Camellia lanceoleosa provides a valuable resource for understanding genome evolution and self-incompatibility.</title>
        <authorList>
            <person name="Gong W."/>
            <person name="Xiao S."/>
            <person name="Wang L."/>
            <person name="Liao Z."/>
            <person name="Chang Y."/>
            <person name="Mo W."/>
            <person name="Hu G."/>
            <person name="Li W."/>
            <person name="Zhao G."/>
            <person name="Zhu H."/>
            <person name="Hu X."/>
            <person name="Ji K."/>
            <person name="Xiang X."/>
            <person name="Song Q."/>
            <person name="Yuan D."/>
            <person name="Jin S."/>
            <person name="Zhang L."/>
        </authorList>
    </citation>
    <scope>NUCLEOTIDE SEQUENCE [LARGE SCALE GENOMIC DNA]</scope>
    <source>
        <strain evidence="1">SQ_2022a</strain>
    </source>
</reference>
<name>A0ACC0GLV6_9ERIC</name>
<protein>
    <submittedName>
        <fullName evidence="1">CDPK-related protein kinase</fullName>
    </submittedName>
</protein>
<dbReference type="EMBL" id="CM045765">
    <property type="protein sequence ID" value="KAI8001056.1"/>
    <property type="molecule type" value="Genomic_DNA"/>
</dbReference>
<keyword evidence="2" id="KW-1185">Reference proteome</keyword>
<accession>A0ACC0GLV6</accession>
<comment type="caution">
    <text evidence="1">The sequence shown here is derived from an EMBL/GenBank/DDBJ whole genome shotgun (WGS) entry which is preliminary data.</text>
</comment>
<keyword evidence="1" id="KW-0418">Kinase</keyword>
<dbReference type="Proteomes" id="UP001060215">
    <property type="component" value="Chromosome 8"/>
</dbReference>
<keyword evidence="1" id="KW-0808">Transferase</keyword>
<proteinExistence type="predicted"/>
<evidence type="ECO:0000313" key="1">
    <source>
        <dbReference type="EMBL" id="KAI8001056.1"/>
    </source>
</evidence>
<sequence>MLFSGSRMCLLLKSANNIFKNWTCQDPVIGGSLLLTYTTGYVAPLLLAASFAGALQMTTAIAIEDVRREVKILRALTGHNNLVQFYDAFEDHENVYIVMDFLDKGSYLLFNFNDYPNGMVTLFNLLIMGNWQAWMQRDLSSWTGIHG</sequence>